<sequence>MAKQTGIVKLKGTIGDINYYETKNGGHLARAAGGGFQKGAKNKESMVRTMENATEFGRCSKTKKVFRIALAPFLCVRKDGALHGRMMQLFTKLKDLDRVNGRGNRCVARGMETPKGTLLLNSFVFTPSCIISEVLAASLHYDFDTRTLSITNFDINNVGFPSGATHMALTLGLLHFNFDTLAYQLKNSVPLYIDKNYSATSFELDTAEPEVNGTAVAVLGVKFYQKVESTYYLFKSANAVGVEVLGVKGEG</sequence>
<name>A0ABX7DVT2_9FLAO</name>
<dbReference type="EMBL" id="CP068439">
    <property type="protein sequence ID" value="QQX78104.1"/>
    <property type="molecule type" value="Genomic_DNA"/>
</dbReference>
<keyword evidence="2" id="KW-1185">Reference proteome</keyword>
<dbReference type="RefSeq" id="WP_202337922.1">
    <property type="nucleotide sequence ID" value="NZ_CP068439.1"/>
</dbReference>
<gene>
    <name evidence="1" type="ORF">JK629_07565</name>
</gene>
<evidence type="ECO:0000313" key="1">
    <source>
        <dbReference type="EMBL" id="QQX78104.1"/>
    </source>
</evidence>
<dbReference type="Proteomes" id="UP000629420">
    <property type="component" value="Chromosome"/>
</dbReference>
<proteinExistence type="predicted"/>
<accession>A0ABX7DVT2</accession>
<reference evidence="1 2" key="1">
    <citation type="submission" date="2021-01" db="EMBL/GenBank/DDBJ databases">
        <title>Aequorivita sp. strain KX20305, a bacterium isolated from the sediment collected at a cold seep field in South China Sea.</title>
        <authorList>
            <person name="Zhang H."/>
            <person name="Li C."/>
        </authorList>
    </citation>
    <scope>NUCLEOTIDE SEQUENCE [LARGE SCALE GENOMIC DNA]</scope>
    <source>
        <strain evidence="1 2">KX20305</strain>
    </source>
</reference>
<protein>
    <submittedName>
        <fullName evidence="1">Uncharacterized protein</fullName>
    </submittedName>
</protein>
<organism evidence="1 2">
    <name type="scientific">Aequorivita iocasae</name>
    <dbReference type="NCBI Taxonomy" id="2803865"/>
    <lineage>
        <taxon>Bacteria</taxon>
        <taxon>Pseudomonadati</taxon>
        <taxon>Bacteroidota</taxon>
        <taxon>Flavobacteriia</taxon>
        <taxon>Flavobacteriales</taxon>
        <taxon>Flavobacteriaceae</taxon>
        <taxon>Aequorivita</taxon>
    </lineage>
</organism>
<evidence type="ECO:0000313" key="2">
    <source>
        <dbReference type="Proteomes" id="UP000629420"/>
    </source>
</evidence>